<dbReference type="InterPro" id="IPR018060">
    <property type="entry name" value="HTH_AraC"/>
</dbReference>
<evidence type="ECO:0000313" key="6">
    <source>
        <dbReference type="Proteomes" id="UP000199315"/>
    </source>
</evidence>
<feature type="domain" description="HTH araC/xylS-type" evidence="4">
    <location>
        <begin position="264"/>
        <end position="361"/>
    </location>
</feature>
<dbReference type="Pfam" id="PF02311">
    <property type="entry name" value="AraC_binding"/>
    <property type="match status" value="1"/>
</dbReference>
<dbReference type="SUPFAM" id="SSF46689">
    <property type="entry name" value="Homeodomain-like"/>
    <property type="match status" value="1"/>
</dbReference>
<dbReference type="Pfam" id="PF12833">
    <property type="entry name" value="HTH_18"/>
    <property type="match status" value="1"/>
</dbReference>
<dbReference type="SMART" id="SM00342">
    <property type="entry name" value="HTH_ARAC"/>
    <property type="match status" value="1"/>
</dbReference>
<dbReference type="EMBL" id="FMKA01000064">
    <property type="protein sequence ID" value="SCP99839.1"/>
    <property type="molecule type" value="Genomic_DNA"/>
</dbReference>
<evidence type="ECO:0000256" key="3">
    <source>
        <dbReference type="ARBA" id="ARBA00023163"/>
    </source>
</evidence>
<dbReference type="PROSITE" id="PS00041">
    <property type="entry name" value="HTH_ARAC_FAMILY_1"/>
    <property type="match status" value="1"/>
</dbReference>
<dbReference type="AlphaFoldDB" id="A0A1D3TZB2"/>
<gene>
    <name evidence="5" type="ORF">SAMN05421730_10647</name>
</gene>
<dbReference type="STRING" id="1619234.SAMN05421730_10647"/>
<keyword evidence="1" id="KW-0805">Transcription regulation</keyword>
<keyword evidence="3" id="KW-0804">Transcription</keyword>
<dbReference type="Proteomes" id="UP000199315">
    <property type="component" value="Unassembled WGS sequence"/>
</dbReference>
<dbReference type="InterPro" id="IPR009057">
    <property type="entry name" value="Homeodomain-like_sf"/>
</dbReference>
<organism evidence="5 6">
    <name type="scientific">Anaerobium acetethylicum</name>
    <dbReference type="NCBI Taxonomy" id="1619234"/>
    <lineage>
        <taxon>Bacteria</taxon>
        <taxon>Bacillati</taxon>
        <taxon>Bacillota</taxon>
        <taxon>Clostridia</taxon>
        <taxon>Lachnospirales</taxon>
        <taxon>Lachnospiraceae</taxon>
        <taxon>Anaerobium</taxon>
    </lineage>
</organism>
<reference evidence="5 6" key="1">
    <citation type="submission" date="2016-09" db="EMBL/GenBank/DDBJ databases">
        <authorList>
            <person name="Capua I."/>
            <person name="De Benedictis P."/>
            <person name="Joannis T."/>
            <person name="Lombin L.H."/>
            <person name="Cattoli G."/>
        </authorList>
    </citation>
    <scope>NUCLEOTIDE SEQUENCE [LARGE SCALE GENOMIC DNA]</scope>
    <source>
        <strain evidence="5 6">GluBS11</strain>
    </source>
</reference>
<dbReference type="InterPro" id="IPR037923">
    <property type="entry name" value="HTH-like"/>
</dbReference>
<dbReference type="Gene3D" id="2.60.120.10">
    <property type="entry name" value="Jelly Rolls"/>
    <property type="match status" value="1"/>
</dbReference>
<evidence type="ECO:0000313" key="5">
    <source>
        <dbReference type="EMBL" id="SCP99839.1"/>
    </source>
</evidence>
<protein>
    <submittedName>
        <fullName evidence="5">AraC-type DNA-binding protein</fullName>
    </submittedName>
</protein>
<dbReference type="OrthoDB" id="9816335at2"/>
<dbReference type="InterPro" id="IPR020449">
    <property type="entry name" value="Tscrpt_reg_AraC-type_HTH"/>
</dbReference>
<dbReference type="PANTHER" id="PTHR43280">
    <property type="entry name" value="ARAC-FAMILY TRANSCRIPTIONAL REGULATOR"/>
    <property type="match status" value="1"/>
</dbReference>
<dbReference type="SUPFAM" id="SSF51215">
    <property type="entry name" value="Regulatory protein AraC"/>
    <property type="match status" value="1"/>
</dbReference>
<evidence type="ECO:0000256" key="2">
    <source>
        <dbReference type="ARBA" id="ARBA00023125"/>
    </source>
</evidence>
<dbReference type="GO" id="GO:0043565">
    <property type="term" value="F:sequence-specific DNA binding"/>
    <property type="evidence" value="ECO:0007669"/>
    <property type="project" value="InterPro"/>
</dbReference>
<accession>A0A1D3TZB2</accession>
<evidence type="ECO:0000259" key="4">
    <source>
        <dbReference type="PROSITE" id="PS01124"/>
    </source>
</evidence>
<dbReference type="PANTHER" id="PTHR43280:SF28">
    <property type="entry name" value="HTH-TYPE TRANSCRIPTIONAL ACTIVATOR RHAS"/>
    <property type="match status" value="1"/>
</dbReference>
<dbReference type="GO" id="GO:0003700">
    <property type="term" value="F:DNA-binding transcription factor activity"/>
    <property type="evidence" value="ECO:0007669"/>
    <property type="project" value="InterPro"/>
</dbReference>
<name>A0A1D3TZB2_9FIRM</name>
<keyword evidence="2 5" id="KW-0238">DNA-binding</keyword>
<dbReference type="InterPro" id="IPR014710">
    <property type="entry name" value="RmlC-like_jellyroll"/>
</dbReference>
<dbReference type="InterPro" id="IPR018062">
    <property type="entry name" value="HTH_AraC-typ_CS"/>
</dbReference>
<keyword evidence="6" id="KW-1185">Reference proteome</keyword>
<dbReference type="PROSITE" id="PS01124">
    <property type="entry name" value="HTH_ARAC_FAMILY_2"/>
    <property type="match status" value="1"/>
</dbReference>
<evidence type="ECO:0000256" key="1">
    <source>
        <dbReference type="ARBA" id="ARBA00023015"/>
    </source>
</evidence>
<proteinExistence type="predicted"/>
<dbReference type="InterPro" id="IPR003313">
    <property type="entry name" value="AraC-bd"/>
</dbReference>
<sequence>MPYYLTYGEFQKNMKDYYLRNGSRLQFPEMTDYLYKKGLLLETCPPSDPDVFFHDMTDEEFNRVIDSMPVTLYPASGAPLTANVRESDIIPTARDVFVIRHPRYTRPLNHMHNYFEINYVAQGQCTFIFENETRVMHEGELCIIAPSSKHDIVIEDDSTVFDIMLRKSTFDTTFFSLLSRKDLLSYFFRTILQDDSHANYLLFFAADNQWIKSIIRNLMGECNQSDSYSNFCCVNWVNLLFSTLLRNYSQTIQFYNYQMGADFSLVLQYIQHNYQTLTLSALAGLFHYSEPHLCTLIKQNTGHTFTDLIKRLRLADAVDYLANTDLKVGEIAEKIGYHSADHFSRVFRSTYKMSPQEYRKNNKNTEPAFLPFTYD</sequence>
<dbReference type="PRINTS" id="PR00032">
    <property type="entry name" value="HTHARAC"/>
</dbReference>
<dbReference type="Gene3D" id="1.10.10.60">
    <property type="entry name" value="Homeodomain-like"/>
    <property type="match status" value="2"/>
</dbReference>